<sequence>MIEDFKISFSLNYQHPAFKLVAARAYHHGTMLIDTDLNRIGRYLTAGKRNLITKGVESVPSLVTNLREYSSTMNHYSFCDAIIEDFREHYRSHLNDTQPIYVDESVISKIPKIVEYREEFKSWDWTFGQTPEFTYEFEKSFAWGCMKAFFKSKNGIITAVTLTPSDMKYENLASVIEDSLEGNKYDSDGITRAITKSLVDAQLSNIGSGSVATLPTPSSTHELRQILADIKNWILESL</sequence>
<proteinExistence type="predicted"/>
<accession>A0ACA9K1Q5</accession>
<organism evidence="1 2">
    <name type="scientific">Acaulospora colombiana</name>
    <dbReference type="NCBI Taxonomy" id="27376"/>
    <lineage>
        <taxon>Eukaryota</taxon>
        <taxon>Fungi</taxon>
        <taxon>Fungi incertae sedis</taxon>
        <taxon>Mucoromycota</taxon>
        <taxon>Glomeromycotina</taxon>
        <taxon>Glomeromycetes</taxon>
        <taxon>Diversisporales</taxon>
        <taxon>Acaulosporaceae</taxon>
        <taxon>Acaulospora</taxon>
    </lineage>
</organism>
<evidence type="ECO:0000313" key="2">
    <source>
        <dbReference type="Proteomes" id="UP000789525"/>
    </source>
</evidence>
<comment type="caution">
    <text evidence="1">The sequence shown here is derived from an EMBL/GenBank/DDBJ whole genome shotgun (WGS) entry which is preliminary data.</text>
</comment>
<name>A0ACA9K1Q5_9GLOM</name>
<dbReference type="EMBL" id="CAJVPT010000574">
    <property type="protein sequence ID" value="CAG8446948.1"/>
    <property type="molecule type" value="Genomic_DNA"/>
</dbReference>
<keyword evidence="2" id="KW-1185">Reference proteome</keyword>
<evidence type="ECO:0000313" key="1">
    <source>
        <dbReference type="EMBL" id="CAG8446948.1"/>
    </source>
</evidence>
<protein>
    <submittedName>
        <fullName evidence="1">3992_t:CDS:1</fullName>
    </submittedName>
</protein>
<gene>
    <name evidence="1" type="ORF">ACOLOM_LOCUS566</name>
</gene>
<reference evidence="1" key="1">
    <citation type="submission" date="2021-06" db="EMBL/GenBank/DDBJ databases">
        <authorList>
            <person name="Kallberg Y."/>
            <person name="Tangrot J."/>
            <person name="Rosling A."/>
        </authorList>
    </citation>
    <scope>NUCLEOTIDE SEQUENCE</scope>
    <source>
        <strain evidence="1">CL356</strain>
    </source>
</reference>
<dbReference type="Proteomes" id="UP000789525">
    <property type="component" value="Unassembled WGS sequence"/>
</dbReference>